<keyword evidence="2" id="KW-1185">Reference proteome</keyword>
<gene>
    <name evidence="1" type="ORF">GA0074692_3250</name>
</gene>
<dbReference type="EMBL" id="FMHW01000002">
    <property type="protein sequence ID" value="SCL32159.1"/>
    <property type="molecule type" value="Genomic_DNA"/>
</dbReference>
<dbReference type="AlphaFoldDB" id="A0A1C6SS32"/>
<proteinExistence type="predicted"/>
<sequence length="184" mass="20049">MQVLFLALGANRAQAAVVDSAQVVADGGRPVVLVDQRASWRRMKFDPAVKVVELSRLEATRLPVRIERFLLHRAPRKVFRAVGRGPLRTGVEKVSGTYEARFADRVHRRLVMLLYRAGWGERSHSVIRGGLPGDGIFDLIVVVDPASMPYAAGLIADYEARGLSVPRVAFGLDYAASAVGADDA</sequence>
<evidence type="ECO:0000313" key="2">
    <source>
        <dbReference type="Proteomes" id="UP000198959"/>
    </source>
</evidence>
<organism evidence="1 2">
    <name type="scientific">Micromonospora pallida</name>
    <dbReference type="NCBI Taxonomy" id="145854"/>
    <lineage>
        <taxon>Bacteria</taxon>
        <taxon>Bacillati</taxon>
        <taxon>Actinomycetota</taxon>
        <taxon>Actinomycetes</taxon>
        <taxon>Micromonosporales</taxon>
        <taxon>Micromonosporaceae</taxon>
        <taxon>Micromonospora</taxon>
    </lineage>
</organism>
<dbReference type="RefSeq" id="WP_245730327.1">
    <property type="nucleotide sequence ID" value="NZ_FMHW01000002.1"/>
</dbReference>
<name>A0A1C6SS32_9ACTN</name>
<dbReference type="Proteomes" id="UP000198959">
    <property type="component" value="Unassembled WGS sequence"/>
</dbReference>
<accession>A0A1C6SS32</accession>
<reference evidence="2" key="1">
    <citation type="submission" date="2016-06" db="EMBL/GenBank/DDBJ databases">
        <authorList>
            <person name="Varghese N."/>
            <person name="Submissions Spin"/>
        </authorList>
    </citation>
    <scope>NUCLEOTIDE SEQUENCE [LARGE SCALE GENOMIC DNA]</scope>
    <source>
        <strain evidence="2">DSM 43817</strain>
    </source>
</reference>
<protein>
    <submittedName>
        <fullName evidence="1">Uncharacterized protein</fullName>
    </submittedName>
</protein>
<dbReference type="STRING" id="145854.GA0074692_3250"/>
<evidence type="ECO:0000313" key="1">
    <source>
        <dbReference type="EMBL" id="SCL32159.1"/>
    </source>
</evidence>